<evidence type="ECO:0000313" key="3">
    <source>
        <dbReference type="Proteomes" id="UP000612899"/>
    </source>
</evidence>
<dbReference type="EMBL" id="BONY01000018">
    <property type="protein sequence ID" value="GIH05330.1"/>
    <property type="molecule type" value="Genomic_DNA"/>
</dbReference>
<evidence type="ECO:0000313" key="2">
    <source>
        <dbReference type="EMBL" id="GIH05330.1"/>
    </source>
</evidence>
<reference evidence="2" key="1">
    <citation type="submission" date="2021-01" db="EMBL/GenBank/DDBJ databases">
        <title>Whole genome shotgun sequence of Rhizocola hellebori NBRC 109834.</title>
        <authorList>
            <person name="Komaki H."/>
            <person name="Tamura T."/>
        </authorList>
    </citation>
    <scope>NUCLEOTIDE SEQUENCE</scope>
    <source>
        <strain evidence="2">NBRC 109834</strain>
    </source>
</reference>
<organism evidence="2 3">
    <name type="scientific">Rhizocola hellebori</name>
    <dbReference type="NCBI Taxonomy" id="1392758"/>
    <lineage>
        <taxon>Bacteria</taxon>
        <taxon>Bacillati</taxon>
        <taxon>Actinomycetota</taxon>
        <taxon>Actinomycetes</taxon>
        <taxon>Micromonosporales</taxon>
        <taxon>Micromonosporaceae</taxon>
        <taxon>Rhizocola</taxon>
    </lineage>
</organism>
<dbReference type="Proteomes" id="UP000612899">
    <property type="component" value="Unassembled WGS sequence"/>
</dbReference>
<proteinExistence type="predicted"/>
<comment type="caution">
    <text evidence="2">The sequence shown here is derived from an EMBL/GenBank/DDBJ whole genome shotgun (WGS) entry which is preliminary data.</text>
</comment>
<sequence>MNLEAQCYPRDEQRSNSDNPHQGAVSAIAFGRRVPDRSDPGLREAATDLPLVVAVRARVLSDGVTVVAWKTGPLTARHRCRPRFPHHGAADALDRRSVL</sequence>
<gene>
    <name evidence="2" type="ORF">Rhe02_33970</name>
</gene>
<feature type="region of interest" description="Disordered" evidence="1">
    <location>
        <begin position="1"/>
        <end position="24"/>
    </location>
</feature>
<accession>A0A8J3Q956</accession>
<evidence type="ECO:0000256" key="1">
    <source>
        <dbReference type="SAM" id="MobiDB-lite"/>
    </source>
</evidence>
<name>A0A8J3Q956_9ACTN</name>
<dbReference type="AlphaFoldDB" id="A0A8J3Q956"/>
<protein>
    <submittedName>
        <fullName evidence="2">Uncharacterized protein</fullName>
    </submittedName>
</protein>
<keyword evidence="3" id="KW-1185">Reference proteome</keyword>